<dbReference type="Pfam" id="PF13472">
    <property type="entry name" value="Lipase_GDSL_2"/>
    <property type="match status" value="1"/>
</dbReference>
<dbReference type="InterPro" id="IPR036514">
    <property type="entry name" value="SGNH_hydro_sf"/>
</dbReference>
<gene>
    <name evidence="3" type="ORF">ISR29_06510</name>
</gene>
<dbReference type="InterPro" id="IPR051532">
    <property type="entry name" value="Ester_Hydrolysis_Enzymes"/>
</dbReference>
<dbReference type="AlphaFoldDB" id="A0A937SG24"/>
<evidence type="ECO:0000256" key="1">
    <source>
        <dbReference type="SAM" id="SignalP"/>
    </source>
</evidence>
<feature type="signal peptide" evidence="1">
    <location>
        <begin position="1"/>
        <end position="24"/>
    </location>
</feature>
<reference evidence="3" key="1">
    <citation type="submission" date="2020-10" db="EMBL/GenBank/DDBJ databases">
        <title>Microbiome of the Black Sea water column analyzed by genome centric metagenomics.</title>
        <authorList>
            <person name="Cabello-Yeves P.J."/>
            <person name="Callieri C."/>
            <person name="Picazo A."/>
            <person name="Mehrshad M."/>
            <person name="Haro-Moreno J.M."/>
            <person name="Roda-Garcia J."/>
            <person name="Dzembekova N."/>
            <person name="Slabakova V."/>
            <person name="Slabakova N."/>
            <person name="Moncheva S."/>
            <person name="Rodriguez-Valera F."/>
        </authorList>
    </citation>
    <scope>NUCLEOTIDE SEQUENCE</scope>
    <source>
        <strain evidence="3">BS30m-G43</strain>
    </source>
</reference>
<evidence type="ECO:0000313" key="3">
    <source>
        <dbReference type="EMBL" id="MBL6903834.1"/>
    </source>
</evidence>
<sequence length="211" mass="23038">MLKVSLGLLLGILLALSSSVNSSAQFNKNEYVAVVLGDSLSAGYGVKIQESWPSILENNLNSMGMNIKIINAGISGDTTSGGLYRLPKLLKEHKPKLVILELGGNDGLRGMSIKQVIKRNLDEMIRMSLDGGSQVALIGVELPPNYGARYTDNFKNMYVDLANQYNLTLVQGSIKEMVSLSLMQADGIHPNIKGHMQIEEEVRNKILSLLH</sequence>
<dbReference type="GO" id="GO:0004622">
    <property type="term" value="F:phosphatidylcholine lysophospholipase activity"/>
    <property type="evidence" value="ECO:0007669"/>
    <property type="project" value="TreeGrafter"/>
</dbReference>
<dbReference type="CDD" id="cd01822">
    <property type="entry name" value="Lysophospholipase_L1_like"/>
    <property type="match status" value="1"/>
</dbReference>
<dbReference type="SUPFAM" id="SSF52266">
    <property type="entry name" value="SGNH hydrolase"/>
    <property type="match status" value="1"/>
</dbReference>
<protein>
    <submittedName>
        <fullName evidence="3">Arylesterase</fullName>
    </submittedName>
</protein>
<organism evidence="3 4">
    <name type="scientific">SAR86 cluster bacterium</name>
    <dbReference type="NCBI Taxonomy" id="2030880"/>
    <lineage>
        <taxon>Bacteria</taxon>
        <taxon>Pseudomonadati</taxon>
        <taxon>Pseudomonadota</taxon>
        <taxon>Gammaproteobacteria</taxon>
        <taxon>SAR86 cluster</taxon>
    </lineage>
</organism>
<accession>A0A937SG24</accession>
<feature type="domain" description="SGNH hydrolase-type esterase" evidence="2">
    <location>
        <begin position="35"/>
        <end position="195"/>
    </location>
</feature>
<dbReference type="InterPro" id="IPR013830">
    <property type="entry name" value="SGNH_hydro"/>
</dbReference>
<keyword evidence="1" id="KW-0732">Signal</keyword>
<dbReference type="PANTHER" id="PTHR30383">
    <property type="entry name" value="THIOESTERASE 1/PROTEASE 1/LYSOPHOSPHOLIPASE L1"/>
    <property type="match status" value="1"/>
</dbReference>
<dbReference type="PANTHER" id="PTHR30383:SF24">
    <property type="entry name" value="THIOESTERASE 1_PROTEASE 1_LYSOPHOSPHOLIPASE L1"/>
    <property type="match status" value="1"/>
</dbReference>
<comment type="caution">
    <text evidence="3">The sequence shown here is derived from an EMBL/GenBank/DDBJ whole genome shotgun (WGS) entry which is preliminary data.</text>
</comment>
<feature type="chain" id="PRO_5037964785" evidence="1">
    <location>
        <begin position="25"/>
        <end position="211"/>
    </location>
</feature>
<dbReference type="Proteomes" id="UP000705230">
    <property type="component" value="Unassembled WGS sequence"/>
</dbReference>
<proteinExistence type="predicted"/>
<evidence type="ECO:0000259" key="2">
    <source>
        <dbReference type="Pfam" id="PF13472"/>
    </source>
</evidence>
<evidence type="ECO:0000313" key="4">
    <source>
        <dbReference type="Proteomes" id="UP000705230"/>
    </source>
</evidence>
<name>A0A937SG24_9GAMM</name>
<dbReference type="Gene3D" id="3.40.50.1110">
    <property type="entry name" value="SGNH hydrolase"/>
    <property type="match status" value="1"/>
</dbReference>
<dbReference type="EMBL" id="JADHSG010000022">
    <property type="protein sequence ID" value="MBL6903834.1"/>
    <property type="molecule type" value="Genomic_DNA"/>
</dbReference>